<gene>
    <name evidence="1" type="ORF">CCHR01_11733</name>
</gene>
<dbReference type="EMBL" id="JAQOWY010000265">
    <property type="protein sequence ID" value="KAK1845616.1"/>
    <property type="molecule type" value="Genomic_DNA"/>
</dbReference>
<comment type="caution">
    <text evidence="1">The sequence shown here is derived from an EMBL/GenBank/DDBJ whole genome shotgun (WGS) entry which is preliminary data.</text>
</comment>
<accession>A0AAD9ACJ3</accession>
<proteinExistence type="predicted"/>
<reference evidence="1" key="1">
    <citation type="submission" date="2023-01" db="EMBL/GenBank/DDBJ databases">
        <title>Colletotrichum chrysophilum M932 genome sequence.</title>
        <authorList>
            <person name="Baroncelli R."/>
        </authorList>
    </citation>
    <scope>NUCLEOTIDE SEQUENCE</scope>
    <source>
        <strain evidence="1">M932</strain>
    </source>
</reference>
<feature type="non-terminal residue" evidence="1">
    <location>
        <position position="27"/>
    </location>
</feature>
<dbReference type="Proteomes" id="UP001243330">
    <property type="component" value="Unassembled WGS sequence"/>
</dbReference>
<organism evidence="1 2">
    <name type="scientific">Colletotrichum chrysophilum</name>
    <dbReference type="NCBI Taxonomy" id="1836956"/>
    <lineage>
        <taxon>Eukaryota</taxon>
        <taxon>Fungi</taxon>
        <taxon>Dikarya</taxon>
        <taxon>Ascomycota</taxon>
        <taxon>Pezizomycotina</taxon>
        <taxon>Sordariomycetes</taxon>
        <taxon>Hypocreomycetidae</taxon>
        <taxon>Glomerellales</taxon>
        <taxon>Glomerellaceae</taxon>
        <taxon>Colletotrichum</taxon>
        <taxon>Colletotrichum gloeosporioides species complex</taxon>
    </lineage>
</organism>
<dbReference type="GO" id="GO:0016787">
    <property type="term" value="F:hydrolase activity"/>
    <property type="evidence" value="ECO:0007669"/>
    <property type="project" value="UniProtKB-KW"/>
</dbReference>
<keyword evidence="2" id="KW-1185">Reference proteome</keyword>
<dbReference type="AlphaFoldDB" id="A0AAD9ACJ3"/>
<sequence>MKVNALLSAAALAGSVSGLALRQTTPI</sequence>
<evidence type="ECO:0000313" key="2">
    <source>
        <dbReference type="Proteomes" id="UP001243330"/>
    </source>
</evidence>
<evidence type="ECO:0000313" key="1">
    <source>
        <dbReference type="EMBL" id="KAK1845616.1"/>
    </source>
</evidence>
<keyword evidence="1" id="KW-0378">Hydrolase</keyword>
<protein>
    <submittedName>
        <fullName evidence="1">Alpha/beta hydrolase</fullName>
    </submittedName>
</protein>
<name>A0AAD9ACJ3_9PEZI</name>